<evidence type="ECO:0000256" key="1">
    <source>
        <dbReference type="ARBA" id="ARBA00009437"/>
    </source>
</evidence>
<evidence type="ECO:0000256" key="3">
    <source>
        <dbReference type="ARBA" id="ARBA00023125"/>
    </source>
</evidence>
<keyword evidence="2" id="KW-0805">Transcription regulation</keyword>
<evidence type="ECO:0000313" key="7">
    <source>
        <dbReference type="Proteomes" id="UP000295129"/>
    </source>
</evidence>
<dbReference type="Pfam" id="PF00126">
    <property type="entry name" value="HTH_1"/>
    <property type="match status" value="1"/>
</dbReference>
<evidence type="ECO:0000259" key="5">
    <source>
        <dbReference type="PROSITE" id="PS50931"/>
    </source>
</evidence>
<dbReference type="InterPro" id="IPR058163">
    <property type="entry name" value="LysR-type_TF_proteobact-type"/>
</dbReference>
<feature type="domain" description="HTH lysR-type" evidence="5">
    <location>
        <begin position="13"/>
        <end position="65"/>
    </location>
</feature>
<dbReference type="SUPFAM" id="SSF53850">
    <property type="entry name" value="Periplasmic binding protein-like II"/>
    <property type="match status" value="1"/>
</dbReference>
<dbReference type="Gene3D" id="3.40.190.290">
    <property type="match status" value="1"/>
</dbReference>
<dbReference type="InterPro" id="IPR036388">
    <property type="entry name" value="WH-like_DNA-bd_sf"/>
</dbReference>
<dbReference type="FunFam" id="1.10.10.10:FF:000001">
    <property type="entry name" value="LysR family transcriptional regulator"/>
    <property type="match status" value="1"/>
</dbReference>
<evidence type="ECO:0000256" key="4">
    <source>
        <dbReference type="ARBA" id="ARBA00023163"/>
    </source>
</evidence>
<dbReference type="OrthoDB" id="9178040at2"/>
<dbReference type="Pfam" id="PF03466">
    <property type="entry name" value="LysR_substrate"/>
    <property type="match status" value="1"/>
</dbReference>
<dbReference type="RefSeq" id="WP_133592066.1">
    <property type="nucleotide sequence ID" value="NZ_SNVV01000010.1"/>
</dbReference>
<dbReference type="PANTHER" id="PTHR30537">
    <property type="entry name" value="HTH-TYPE TRANSCRIPTIONAL REGULATOR"/>
    <property type="match status" value="1"/>
</dbReference>
<dbReference type="EMBL" id="SNVV01000010">
    <property type="protein sequence ID" value="TDN50016.1"/>
    <property type="molecule type" value="Genomic_DNA"/>
</dbReference>
<evidence type="ECO:0000313" key="6">
    <source>
        <dbReference type="EMBL" id="TDN50016.1"/>
    </source>
</evidence>
<keyword evidence="3" id="KW-0238">DNA-binding</keyword>
<dbReference type="InterPro" id="IPR000847">
    <property type="entry name" value="LysR_HTH_N"/>
</dbReference>
<dbReference type="InterPro" id="IPR036390">
    <property type="entry name" value="WH_DNA-bd_sf"/>
</dbReference>
<dbReference type="GO" id="GO:0003677">
    <property type="term" value="F:DNA binding"/>
    <property type="evidence" value="ECO:0007669"/>
    <property type="project" value="UniProtKB-KW"/>
</dbReference>
<comment type="caution">
    <text evidence="6">The sequence shown here is derived from an EMBL/GenBank/DDBJ whole genome shotgun (WGS) entry which is preliminary data.</text>
</comment>
<evidence type="ECO:0000256" key="2">
    <source>
        <dbReference type="ARBA" id="ARBA00023015"/>
    </source>
</evidence>
<sequence length="304" mass="33239">MARQFSDVMIGSIELFCLAAELESFTGAAAQAGLTPAAVSRAIGRLEERLQVRLFVRNTRKVRLTDGGRAYFAQCKQALDQLLEAERELTGRQAAPAGVVRISVPTTLGHHGLLRLLPGFRKQYPQVRIDVQLSNRNIDFTAEGFDLAVRARAQPDSGLVARKLMDAPLVVVAAPGYLAHAGTPAALEDLARHECIQFVLPSTGQRVPWAFRQDGQDLDVVTDGSYTCSEDLLGVATLARAGAGLVQTYRFIVEDDLRSGALVELLTPFAGRSRPFSLIYPGNRHMPLKVRVFIEYVLKALGDR</sequence>
<dbReference type="PANTHER" id="PTHR30537:SF5">
    <property type="entry name" value="HTH-TYPE TRANSCRIPTIONAL ACTIVATOR TTDR-RELATED"/>
    <property type="match status" value="1"/>
</dbReference>
<name>A0A4R6DXG8_9RHOO</name>
<organism evidence="6 7">
    <name type="scientific">Azoarcus indigens</name>
    <dbReference type="NCBI Taxonomy" id="29545"/>
    <lineage>
        <taxon>Bacteria</taxon>
        <taxon>Pseudomonadati</taxon>
        <taxon>Pseudomonadota</taxon>
        <taxon>Betaproteobacteria</taxon>
        <taxon>Rhodocyclales</taxon>
        <taxon>Zoogloeaceae</taxon>
        <taxon>Azoarcus</taxon>
    </lineage>
</organism>
<dbReference type="CDD" id="cd08422">
    <property type="entry name" value="PBP2_CrgA_like"/>
    <property type="match status" value="1"/>
</dbReference>
<proteinExistence type="inferred from homology"/>
<dbReference type="InterPro" id="IPR005119">
    <property type="entry name" value="LysR_subst-bd"/>
</dbReference>
<dbReference type="Gene3D" id="1.10.10.10">
    <property type="entry name" value="Winged helix-like DNA-binding domain superfamily/Winged helix DNA-binding domain"/>
    <property type="match status" value="1"/>
</dbReference>
<accession>A0A4R6DXG8</accession>
<reference evidence="6 7" key="1">
    <citation type="submission" date="2019-03" db="EMBL/GenBank/DDBJ databases">
        <title>Genomic Encyclopedia of Type Strains, Phase IV (KMG-IV): sequencing the most valuable type-strain genomes for metagenomic binning, comparative biology and taxonomic classification.</title>
        <authorList>
            <person name="Goeker M."/>
        </authorList>
    </citation>
    <scope>NUCLEOTIDE SEQUENCE [LARGE SCALE GENOMIC DNA]</scope>
    <source>
        <strain evidence="6 7">DSM 12121</strain>
    </source>
</reference>
<dbReference type="GO" id="GO:0003700">
    <property type="term" value="F:DNA-binding transcription factor activity"/>
    <property type="evidence" value="ECO:0007669"/>
    <property type="project" value="InterPro"/>
</dbReference>
<comment type="similarity">
    <text evidence="1">Belongs to the LysR transcriptional regulatory family.</text>
</comment>
<dbReference type="SUPFAM" id="SSF46785">
    <property type="entry name" value="Winged helix' DNA-binding domain"/>
    <property type="match status" value="1"/>
</dbReference>
<protein>
    <submittedName>
        <fullName evidence="6">LysR family transcriptional regulator</fullName>
    </submittedName>
</protein>
<dbReference type="PROSITE" id="PS50931">
    <property type="entry name" value="HTH_LYSR"/>
    <property type="match status" value="1"/>
</dbReference>
<keyword evidence="7" id="KW-1185">Reference proteome</keyword>
<dbReference type="Proteomes" id="UP000295129">
    <property type="component" value="Unassembled WGS sequence"/>
</dbReference>
<dbReference type="AlphaFoldDB" id="A0A4R6DXG8"/>
<keyword evidence="4" id="KW-0804">Transcription</keyword>
<gene>
    <name evidence="6" type="ORF">C7389_110110</name>
</gene>